<keyword evidence="3" id="KW-1185">Reference proteome</keyword>
<name>J0D6X3_AURST</name>
<evidence type="ECO:0000313" key="3">
    <source>
        <dbReference type="Proteomes" id="UP000006514"/>
    </source>
</evidence>
<gene>
    <name evidence="2" type="ORF">AURDEDRAFT_131041</name>
</gene>
<reference evidence="3" key="1">
    <citation type="journal article" date="2012" name="Science">
        <title>The Paleozoic origin of enzymatic lignin decomposition reconstructed from 31 fungal genomes.</title>
        <authorList>
            <person name="Floudas D."/>
            <person name="Binder M."/>
            <person name="Riley R."/>
            <person name="Barry K."/>
            <person name="Blanchette R.A."/>
            <person name="Henrissat B."/>
            <person name="Martinez A.T."/>
            <person name="Otillar R."/>
            <person name="Spatafora J.W."/>
            <person name="Yadav J.S."/>
            <person name="Aerts A."/>
            <person name="Benoit I."/>
            <person name="Boyd A."/>
            <person name="Carlson A."/>
            <person name="Copeland A."/>
            <person name="Coutinho P.M."/>
            <person name="de Vries R.P."/>
            <person name="Ferreira P."/>
            <person name="Findley K."/>
            <person name="Foster B."/>
            <person name="Gaskell J."/>
            <person name="Glotzer D."/>
            <person name="Gorecki P."/>
            <person name="Heitman J."/>
            <person name="Hesse C."/>
            <person name="Hori C."/>
            <person name="Igarashi K."/>
            <person name="Jurgens J.A."/>
            <person name="Kallen N."/>
            <person name="Kersten P."/>
            <person name="Kohler A."/>
            <person name="Kuees U."/>
            <person name="Kumar T.K.A."/>
            <person name="Kuo A."/>
            <person name="LaButti K."/>
            <person name="Larrondo L.F."/>
            <person name="Lindquist E."/>
            <person name="Ling A."/>
            <person name="Lombard V."/>
            <person name="Lucas S."/>
            <person name="Lundell T."/>
            <person name="Martin R."/>
            <person name="McLaughlin D.J."/>
            <person name="Morgenstern I."/>
            <person name="Morin E."/>
            <person name="Murat C."/>
            <person name="Nagy L.G."/>
            <person name="Nolan M."/>
            <person name="Ohm R.A."/>
            <person name="Patyshakuliyeva A."/>
            <person name="Rokas A."/>
            <person name="Ruiz-Duenas F.J."/>
            <person name="Sabat G."/>
            <person name="Salamov A."/>
            <person name="Samejima M."/>
            <person name="Schmutz J."/>
            <person name="Slot J.C."/>
            <person name="St John F."/>
            <person name="Stenlid J."/>
            <person name="Sun H."/>
            <person name="Sun S."/>
            <person name="Syed K."/>
            <person name="Tsang A."/>
            <person name="Wiebenga A."/>
            <person name="Young D."/>
            <person name="Pisabarro A."/>
            <person name="Eastwood D.C."/>
            <person name="Martin F."/>
            <person name="Cullen D."/>
            <person name="Grigoriev I.V."/>
            <person name="Hibbett D.S."/>
        </authorList>
    </citation>
    <scope>NUCLEOTIDE SEQUENCE [LARGE SCALE GENOMIC DNA]</scope>
    <source>
        <strain evidence="3">TFB10046</strain>
    </source>
</reference>
<evidence type="ECO:0000256" key="1">
    <source>
        <dbReference type="SAM" id="MobiDB-lite"/>
    </source>
</evidence>
<dbReference type="EMBL" id="JH687928">
    <property type="protein sequence ID" value="EJD34676.1"/>
    <property type="molecule type" value="Genomic_DNA"/>
</dbReference>
<dbReference type="KEGG" id="adl:AURDEDRAFT_131041"/>
<organism evidence="2 3">
    <name type="scientific">Auricularia subglabra (strain TFB-10046 / SS5)</name>
    <name type="common">White-rot fungus</name>
    <name type="synonym">Auricularia delicata (strain TFB10046)</name>
    <dbReference type="NCBI Taxonomy" id="717982"/>
    <lineage>
        <taxon>Eukaryota</taxon>
        <taxon>Fungi</taxon>
        <taxon>Dikarya</taxon>
        <taxon>Basidiomycota</taxon>
        <taxon>Agaricomycotina</taxon>
        <taxon>Agaricomycetes</taxon>
        <taxon>Auriculariales</taxon>
        <taxon>Auriculariaceae</taxon>
        <taxon>Auricularia</taxon>
    </lineage>
</organism>
<feature type="compositionally biased region" description="Acidic residues" evidence="1">
    <location>
        <begin position="246"/>
        <end position="256"/>
    </location>
</feature>
<dbReference type="InParanoid" id="J0D6X3"/>
<feature type="compositionally biased region" description="Acidic residues" evidence="1">
    <location>
        <begin position="161"/>
        <end position="170"/>
    </location>
</feature>
<dbReference type="AlphaFoldDB" id="J0D6X3"/>
<feature type="region of interest" description="Disordered" evidence="1">
    <location>
        <begin position="159"/>
        <end position="263"/>
    </location>
</feature>
<accession>J0D6X3</accession>
<sequence>MDVTAQLSGLKARVGESLFNEGFDDVKRRLSDLHRHFTSDRPAEDDSRNEAILKKIDKLYYILVSRSVRRVTRRFSAEDRDVLEDNAPLHLDAIEEQAGSNFLNEGFEDVMARHPELRRYATRDRPAENDAHDERALRLIEKGAIQLISQAARRAARSFCDEESDADDDDRALATSPSPSRKRPGSLRGASMQLEGPGDPIKRSGSRHPRDKSSEAPEGGSQGQEGTKRLGPFESQPGQKRRLEDAFSDPEEVDELDPQRARV</sequence>
<dbReference type="Proteomes" id="UP000006514">
    <property type="component" value="Unassembled WGS sequence"/>
</dbReference>
<evidence type="ECO:0000313" key="2">
    <source>
        <dbReference type="EMBL" id="EJD34676.1"/>
    </source>
</evidence>
<proteinExistence type="predicted"/>
<protein>
    <submittedName>
        <fullName evidence="2">Uncharacterized protein</fullName>
    </submittedName>
</protein>